<evidence type="ECO:0000313" key="1">
    <source>
        <dbReference type="EMBL" id="SPQ22196.1"/>
    </source>
</evidence>
<reference evidence="1 2" key="1">
    <citation type="submission" date="2018-04" db="EMBL/GenBank/DDBJ databases">
        <authorList>
            <person name="Huttner S."/>
            <person name="Dainat J."/>
        </authorList>
    </citation>
    <scope>NUCLEOTIDE SEQUENCE [LARGE SCALE GENOMIC DNA]</scope>
</reference>
<evidence type="ECO:0000313" key="2">
    <source>
        <dbReference type="Proteomes" id="UP000289323"/>
    </source>
</evidence>
<accession>A0A446BI83</accession>
<name>A0A446BI83_9PEZI</name>
<gene>
    <name evidence="1" type="ORF">TT172_LOCUS4615</name>
</gene>
<protein>
    <submittedName>
        <fullName evidence="1">0ec05fff-e761-4394-9be4-d1f54537e0f7</fullName>
    </submittedName>
</protein>
<proteinExistence type="predicted"/>
<dbReference type="AlphaFoldDB" id="A0A446BI83"/>
<dbReference type="Proteomes" id="UP000289323">
    <property type="component" value="Unassembled WGS sequence"/>
</dbReference>
<organism evidence="1 2">
    <name type="scientific">Thermothielavioides terrestris</name>
    <dbReference type="NCBI Taxonomy" id="2587410"/>
    <lineage>
        <taxon>Eukaryota</taxon>
        <taxon>Fungi</taxon>
        <taxon>Dikarya</taxon>
        <taxon>Ascomycota</taxon>
        <taxon>Pezizomycotina</taxon>
        <taxon>Sordariomycetes</taxon>
        <taxon>Sordariomycetidae</taxon>
        <taxon>Sordariales</taxon>
        <taxon>Chaetomiaceae</taxon>
        <taxon>Thermothielavioides</taxon>
    </lineage>
</organism>
<sequence length="151" mass="15705">MRQTAETKMKRFRAELLAELKVVYGQLAAFSKARDTGLLNSLLHLLPGAVPPFSDLFESVRALLVGDSDSVTVLDQLALAIGVITASHTATVTVQGNGAAAQSLTATQFSPEGLPSQSFPHLTLGIALPNANTSLATSLSASISGEVFLAL</sequence>
<dbReference type="EMBL" id="OUUZ01000008">
    <property type="protein sequence ID" value="SPQ22196.1"/>
    <property type="molecule type" value="Genomic_DNA"/>
</dbReference>